<evidence type="ECO:0000313" key="4">
    <source>
        <dbReference type="Proteomes" id="UP000016923"/>
    </source>
</evidence>
<organism evidence="3 4">
    <name type="scientific">Ophiostoma piceae (strain UAMH 11346)</name>
    <name type="common">Sap stain fungus</name>
    <dbReference type="NCBI Taxonomy" id="1262450"/>
    <lineage>
        <taxon>Eukaryota</taxon>
        <taxon>Fungi</taxon>
        <taxon>Dikarya</taxon>
        <taxon>Ascomycota</taxon>
        <taxon>Pezizomycotina</taxon>
        <taxon>Sordariomycetes</taxon>
        <taxon>Sordariomycetidae</taxon>
        <taxon>Ophiostomatales</taxon>
        <taxon>Ophiostomataceae</taxon>
        <taxon>Ophiostoma</taxon>
    </lineage>
</organism>
<dbReference type="OrthoDB" id="3928002at2759"/>
<dbReference type="PANTHER" id="PTHR38049:SF2">
    <property type="entry name" value="RICIN B LECTIN DOMAIN-CONTAINING PROTEIN"/>
    <property type="match status" value="1"/>
</dbReference>
<dbReference type="AlphaFoldDB" id="S3BWQ8"/>
<feature type="compositionally biased region" description="Polar residues" evidence="1">
    <location>
        <begin position="310"/>
        <end position="321"/>
    </location>
</feature>
<sequence>MAFSVLSVFVAFGAVAGTSEGIQSSQRRARREEHRSRKNNLVVHCPKSSAYSPLLQGRRVVLSGNNCFVDTGDGDDSTPFGHSFAGYYLPYPEAGHAGLVSTITDVAPIMNWVFVDRTTYALCYGARAASQGQLTGPWDCTRQERRMTLCGWEGFVAVRFPPDTPGLGGLWVLFFDCDGDHLQARLATMPPGTVSVEIQLARRELKAERPITLAELEKMELERLEREKQAEEEKKAEQEGKIELTVEQVAELQKKLGEEERLKNTEGQNHGVPVPAENTTPEEGREIQRPPDISSTQEDAESEDRRGRDSTSNPSARSGSESPHRSIKSTSSRTTESRSSSVLDRAGADTDTDDGYSSSVCSNYFDDR</sequence>
<accession>S3BWQ8</accession>
<dbReference type="PANTHER" id="PTHR38049">
    <property type="entry name" value="RICIN B LECTIN DOMAIN-CONTAINING PROTEIN"/>
    <property type="match status" value="1"/>
</dbReference>
<evidence type="ECO:0000256" key="1">
    <source>
        <dbReference type="SAM" id="MobiDB-lite"/>
    </source>
</evidence>
<keyword evidence="2" id="KW-0732">Signal</keyword>
<dbReference type="HOGENOM" id="CLU_794662_0_0_1"/>
<feature type="compositionally biased region" description="Low complexity" evidence="1">
    <location>
        <begin position="328"/>
        <end position="341"/>
    </location>
</feature>
<protein>
    <submittedName>
        <fullName evidence="3">Uncharacterized protein</fullName>
    </submittedName>
</protein>
<reference evidence="3 4" key="1">
    <citation type="journal article" date="2013" name="BMC Genomics">
        <title>The genome and transcriptome of the pine saprophyte Ophiostoma piceae, and a comparison with the bark beetle-associated pine pathogen Grosmannia clavigera.</title>
        <authorList>
            <person name="Haridas S."/>
            <person name="Wang Y."/>
            <person name="Lim L."/>
            <person name="Massoumi Alamouti S."/>
            <person name="Jackman S."/>
            <person name="Docking R."/>
            <person name="Robertson G."/>
            <person name="Birol I."/>
            <person name="Bohlmann J."/>
            <person name="Breuil C."/>
        </authorList>
    </citation>
    <scope>NUCLEOTIDE SEQUENCE [LARGE SCALE GENOMIC DNA]</scope>
    <source>
        <strain evidence="3 4">UAMH 11346</strain>
    </source>
</reference>
<evidence type="ECO:0000313" key="3">
    <source>
        <dbReference type="EMBL" id="EPE03866.1"/>
    </source>
</evidence>
<dbReference type="VEuPathDB" id="FungiDB:F503_01756"/>
<dbReference type="Proteomes" id="UP000016923">
    <property type="component" value="Unassembled WGS sequence"/>
</dbReference>
<dbReference type="EMBL" id="KE148164">
    <property type="protein sequence ID" value="EPE03866.1"/>
    <property type="molecule type" value="Genomic_DNA"/>
</dbReference>
<feature type="region of interest" description="Disordered" evidence="1">
    <location>
        <begin position="259"/>
        <end position="368"/>
    </location>
</feature>
<dbReference type="eggNOG" id="ENOG502S5CN">
    <property type="taxonomic scope" value="Eukaryota"/>
</dbReference>
<feature type="signal peptide" evidence="2">
    <location>
        <begin position="1"/>
        <end position="21"/>
    </location>
</feature>
<name>S3BWQ8_OPHP1</name>
<evidence type="ECO:0000256" key="2">
    <source>
        <dbReference type="SAM" id="SignalP"/>
    </source>
</evidence>
<gene>
    <name evidence="3" type="ORF">F503_01756</name>
</gene>
<feature type="chain" id="PRO_5004518202" evidence="2">
    <location>
        <begin position="22"/>
        <end position="368"/>
    </location>
</feature>
<keyword evidence="4" id="KW-1185">Reference proteome</keyword>
<proteinExistence type="predicted"/>